<protein>
    <submittedName>
        <fullName evidence="1">Uncharacterized protein</fullName>
    </submittedName>
</protein>
<name>A0A5P1F570_ASPOF</name>
<dbReference type="Proteomes" id="UP000243459">
    <property type="component" value="Chromosome 4"/>
</dbReference>
<gene>
    <name evidence="1" type="ORF">A4U43_C04F32470</name>
</gene>
<keyword evidence="2" id="KW-1185">Reference proteome</keyword>
<sequence>MNNLDYNNLSSWGWLKLNEEMAVEVVDLEGGDDGGGVNTWRRSEALRRQGDGNWGWLSLWERVETSRRSKWRGQEASGTSSFAAAELCCGGQACGSASRRSERRGQESLRRSSFATTELCRASDLSREGRSVRNSFVRIKKKW</sequence>
<proteinExistence type="predicted"/>
<evidence type="ECO:0000313" key="1">
    <source>
        <dbReference type="EMBL" id="ONK73518.1"/>
    </source>
</evidence>
<accession>A0A5P1F570</accession>
<dbReference type="EMBL" id="CM007384">
    <property type="protein sequence ID" value="ONK73518.1"/>
    <property type="molecule type" value="Genomic_DNA"/>
</dbReference>
<dbReference type="Gramene" id="ONK73518">
    <property type="protein sequence ID" value="ONK73518"/>
    <property type="gene ID" value="A4U43_C04F32470"/>
</dbReference>
<evidence type="ECO:0000313" key="2">
    <source>
        <dbReference type="Proteomes" id="UP000243459"/>
    </source>
</evidence>
<reference evidence="2" key="1">
    <citation type="journal article" date="2017" name="Nat. Commun.">
        <title>The asparagus genome sheds light on the origin and evolution of a young Y chromosome.</title>
        <authorList>
            <person name="Harkess A."/>
            <person name="Zhou J."/>
            <person name="Xu C."/>
            <person name="Bowers J.E."/>
            <person name="Van der Hulst R."/>
            <person name="Ayyampalayam S."/>
            <person name="Mercati F."/>
            <person name="Riccardi P."/>
            <person name="McKain M.R."/>
            <person name="Kakrana A."/>
            <person name="Tang H."/>
            <person name="Ray J."/>
            <person name="Groenendijk J."/>
            <person name="Arikit S."/>
            <person name="Mathioni S.M."/>
            <person name="Nakano M."/>
            <person name="Shan H."/>
            <person name="Telgmann-Rauber A."/>
            <person name="Kanno A."/>
            <person name="Yue Z."/>
            <person name="Chen H."/>
            <person name="Li W."/>
            <person name="Chen Y."/>
            <person name="Xu X."/>
            <person name="Zhang Y."/>
            <person name="Luo S."/>
            <person name="Chen H."/>
            <person name="Gao J."/>
            <person name="Mao Z."/>
            <person name="Pires J.C."/>
            <person name="Luo M."/>
            <person name="Kudrna D."/>
            <person name="Wing R.A."/>
            <person name="Meyers B.C."/>
            <person name="Yi K."/>
            <person name="Kong H."/>
            <person name="Lavrijsen P."/>
            <person name="Sunseri F."/>
            <person name="Falavigna A."/>
            <person name="Ye Y."/>
            <person name="Leebens-Mack J.H."/>
            <person name="Chen G."/>
        </authorList>
    </citation>
    <scope>NUCLEOTIDE SEQUENCE [LARGE SCALE GENOMIC DNA]</scope>
    <source>
        <strain evidence="2">cv. DH0086</strain>
    </source>
</reference>
<dbReference type="AlphaFoldDB" id="A0A5P1F570"/>
<organism evidence="1 2">
    <name type="scientific">Asparagus officinalis</name>
    <name type="common">Garden asparagus</name>
    <dbReference type="NCBI Taxonomy" id="4686"/>
    <lineage>
        <taxon>Eukaryota</taxon>
        <taxon>Viridiplantae</taxon>
        <taxon>Streptophyta</taxon>
        <taxon>Embryophyta</taxon>
        <taxon>Tracheophyta</taxon>
        <taxon>Spermatophyta</taxon>
        <taxon>Magnoliopsida</taxon>
        <taxon>Liliopsida</taxon>
        <taxon>Asparagales</taxon>
        <taxon>Asparagaceae</taxon>
        <taxon>Asparagoideae</taxon>
        <taxon>Asparagus</taxon>
    </lineage>
</organism>